<organism evidence="2 3">
    <name type="scientific">Perilla frutescens var. hirtella</name>
    <name type="common">Perilla citriodora</name>
    <name type="synonym">Perilla setoyensis</name>
    <dbReference type="NCBI Taxonomy" id="608512"/>
    <lineage>
        <taxon>Eukaryota</taxon>
        <taxon>Viridiplantae</taxon>
        <taxon>Streptophyta</taxon>
        <taxon>Embryophyta</taxon>
        <taxon>Tracheophyta</taxon>
        <taxon>Spermatophyta</taxon>
        <taxon>Magnoliopsida</taxon>
        <taxon>eudicotyledons</taxon>
        <taxon>Gunneridae</taxon>
        <taxon>Pentapetalae</taxon>
        <taxon>asterids</taxon>
        <taxon>lamiids</taxon>
        <taxon>Lamiales</taxon>
        <taxon>Lamiaceae</taxon>
        <taxon>Nepetoideae</taxon>
        <taxon>Elsholtzieae</taxon>
        <taxon>Perilla</taxon>
    </lineage>
</organism>
<feature type="compositionally biased region" description="Gly residues" evidence="1">
    <location>
        <begin position="125"/>
        <end position="137"/>
    </location>
</feature>
<dbReference type="PANTHER" id="PTHR35119">
    <property type="entry name" value="PROTEIN POLYCHOME"/>
    <property type="match status" value="1"/>
</dbReference>
<comment type="caution">
    <text evidence="2">The sequence shown here is derived from an EMBL/GenBank/DDBJ whole genome shotgun (WGS) entry which is preliminary data.</text>
</comment>
<feature type="region of interest" description="Disordered" evidence="1">
    <location>
        <begin position="118"/>
        <end position="140"/>
    </location>
</feature>
<dbReference type="GO" id="GO:0051783">
    <property type="term" value="P:regulation of nuclear division"/>
    <property type="evidence" value="ECO:0007669"/>
    <property type="project" value="InterPro"/>
</dbReference>
<gene>
    <name evidence="2" type="ORF">C2S53_008005</name>
</gene>
<feature type="region of interest" description="Disordered" evidence="1">
    <location>
        <begin position="160"/>
        <end position="194"/>
    </location>
</feature>
<accession>A0AAD4J250</accession>
<protein>
    <recommendedName>
        <fullName evidence="4">Protein POLYCHOME</fullName>
    </recommendedName>
</protein>
<name>A0AAD4J250_PERFH</name>
<dbReference type="PANTHER" id="PTHR35119:SF1">
    <property type="entry name" value="PROTEIN POLYCHOME"/>
    <property type="match status" value="1"/>
</dbReference>
<reference evidence="2 3" key="1">
    <citation type="journal article" date="2021" name="Nat. Commun.">
        <title>Incipient diploidization of the medicinal plant Perilla within 10,000 years.</title>
        <authorList>
            <person name="Zhang Y."/>
            <person name="Shen Q."/>
            <person name="Leng L."/>
            <person name="Zhang D."/>
            <person name="Chen S."/>
            <person name="Shi Y."/>
            <person name="Ning Z."/>
            <person name="Chen S."/>
        </authorList>
    </citation>
    <scope>NUCLEOTIDE SEQUENCE [LARGE SCALE GENOMIC DNA]</scope>
    <source>
        <strain evidence="3">cv. PC099</strain>
    </source>
</reference>
<dbReference type="EMBL" id="SDAM02000170">
    <property type="protein sequence ID" value="KAH6825800.1"/>
    <property type="molecule type" value="Genomic_DNA"/>
</dbReference>
<dbReference type="Proteomes" id="UP001190926">
    <property type="component" value="Unassembled WGS sequence"/>
</dbReference>
<feature type="region of interest" description="Disordered" evidence="1">
    <location>
        <begin position="264"/>
        <end position="283"/>
    </location>
</feature>
<keyword evidence="3" id="KW-1185">Reference proteome</keyword>
<evidence type="ECO:0000313" key="3">
    <source>
        <dbReference type="Proteomes" id="UP001190926"/>
    </source>
</evidence>
<dbReference type="InterPro" id="IPR034590">
    <property type="entry name" value="POLYCHOME/GIG1"/>
</dbReference>
<dbReference type="GO" id="GO:0005634">
    <property type="term" value="C:nucleus"/>
    <property type="evidence" value="ECO:0007669"/>
    <property type="project" value="InterPro"/>
</dbReference>
<dbReference type="AlphaFoldDB" id="A0AAD4J250"/>
<evidence type="ECO:0008006" key="4">
    <source>
        <dbReference type="Google" id="ProtNLM"/>
    </source>
</evidence>
<proteinExistence type="predicted"/>
<sequence>MPESRDRLSREDSIVASYSQRRISRSGNRNIGSGISIAFVLEDDNEEGQAATRTPFRWRDTTMAGNPGSIGGAVAAPRIRPLTGHGNLSPVVGSGRSRGAAFGTPRLRRIAPLMGPENLSPVVGSGRGGGRGRGGGVLPTWYPRRPLNDITAVVRAIERRRERGGDGEGLQTQSPLIQDRTSHDHSVSTPGAFPEHKTAMVSEGLSFSNRRCPPSIGKVPKILLNVTHRNKGDTACLTPQKQLLNSIDTIEKVVMEELRKLKRTPSAKKAEREKRVRTLMSMR</sequence>
<evidence type="ECO:0000256" key="1">
    <source>
        <dbReference type="SAM" id="MobiDB-lite"/>
    </source>
</evidence>
<evidence type="ECO:0000313" key="2">
    <source>
        <dbReference type="EMBL" id="KAH6825800.1"/>
    </source>
</evidence>